<dbReference type="InterPro" id="IPR018515">
    <property type="entry name" value="Tuberin-type_domain"/>
</dbReference>
<organism evidence="4 5">
    <name type="scientific">Candida boidinii</name>
    <name type="common">Yeast</name>
    <dbReference type="NCBI Taxonomy" id="5477"/>
    <lineage>
        <taxon>Eukaryota</taxon>
        <taxon>Fungi</taxon>
        <taxon>Dikarya</taxon>
        <taxon>Ascomycota</taxon>
        <taxon>Saccharomycotina</taxon>
        <taxon>Pichiomycetes</taxon>
        <taxon>Pichiales</taxon>
        <taxon>Pichiaceae</taxon>
        <taxon>Ogataea</taxon>
        <taxon>Ogataea/Candida clade</taxon>
    </lineage>
</organism>
<dbReference type="Pfam" id="PF11864">
    <property type="entry name" value="DUF3384"/>
    <property type="match status" value="1"/>
</dbReference>
<proteinExistence type="predicted"/>
<evidence type="ECO:0000313" key="4">
    <source>
        <dbReference type="EMBL" id="GME68842.1"/>
    </source>
</evidence>
<protein>
    <submittedName>
        <fullName evidence="4">Unnamed protein product</fullName>
    </submittedName>
</protein>
<sequence length="1031" mass="118249">MNTGSSNKEPVLFSFLKSFSKSFRPSSSDNDTRKTFLSSINPTIVGSDIDQQLLSKRLQTESTSERIKIIISLRNSLREINVSSIPEIWYLVRHFISPDTYQPLRRETLSLMYECIHLSDSATSTKLMYYKDIIENLKIKDDGTILDDDGDGDVSRPEPAMSQLDLDVNLFISCLSILTNNGEDIYDLIQFDTMPLNNYISAILNALVSCNKDTQNRNNNNNSNNKTESTANNASNGIATNDNVDLEVPLTSLLKLLSSILLSNLTLFENNSMKVILKNLISSLYITKTIENTLLGLKIINIFSENESTLPIVMKNYDDLLTLLTGIIGSNYITSEYRSESNPTILESIQTFTILLVNANSFVPLSILSDIIANATKEEEIIGSIIILDNLVVNFQKPPIKKQLNAILENYLNNCFDSLLNSLNLGSVSERQKKFSSTEHTQVINSLILRFITHLFKEPFLKNFRIYSFDSPSFVINEIINHLLSAQYENQSIGLHKNLSELLETLKKLVATEANKNSSTTAGLVRLPNFLFNLSKELISSSSFDSVILRNENLLELNLNFYISNMLCVYLMPGWEENMKFLIDNYFKKSNSYNIKLKSFDVFKSSYSKTALLLDTNNELGESEKQILFRYFKFLFEDFVLSLEIRNGSNNDYNNLSTHIMINTIEIISTLNDSLFSDLVDFIHQNFYNENFKQPIVQTFVSKLLVRLTLQVNNTHNANHKKFTKVFDVLQSILNYCLTDRILYPNFIIISKLLVRVRKDVNSIIYFSEEENVELVNEVLNQNNRLRSLLLSPTSSTFNLPESDEQQYIPKSLLGNNSIIENKIRYTYTDEINLDLTKWLKIVVKVLDNFYDWELYSFLLNNLSFQLVCYPLFRNSDNYYESITTIQKILCEHLLTRFPPSLKLPPNTSKSDIQVAIIHFFTPFTGYKDLFNRQEQDLLVQSTIYALESWNKTGTAGLNFLNICCYEFPISIKKYLSSLLTILQRRITSPYTSPYILDLLLALSHMPTLISSFTTDEFKRIFAIAFKNNQE</sequence>
<accession>A0A9W6SWW4</accession>
<dbReference type="GO" id="GO:0005096">
    <property type="term" value="F:GTPase activator activity"/>
    <property type="evidence" value="ECO:0007669"/>
    <property type="project" value="InterPro"/>
</dbReference>
<evidence type="ECO:0000256" key="1">
    <source>
        <dbReference type="SAM" id="MobiDB-lite"/>
    </source>
</evidence>
<gene>
    <name evidence="4" type="ORF">Cboi02_000189900</name>
</gene>
<feature type="region of interest" description="Disordered" evidence="1">
    <location>
        <begin position="214"/>
        <end position="238"/>
    </location>
</feature>
<dbReference type="Pfam" id="PF03542">
    <property type="entry name" value="Tuberin"/>
    <property type="match status" value="1"/>
</dbReference>
<evidence type="ECO:0000259" key="3">
    <source>
        <dbReference type="Pfam" id="PF11864"/>
    </source>
</evidence>
<name>A0A9W6SWW4_CANBO</name>
<dbReference type="InterPro" id="IPR024584">
    <property type="entry name" value="Tuberin_N"/>
</dbReference>
<dbReference type="Proteomes" id="UP001165120">
    <property type="component" value="Unassembled WGS sequence"/>
</dbReference>
<evidence type="ECO:0000259" key="2">
    <source>
        <dbReference type="Pfam" id="PF03542"/>
    </source>
</evidence>
<evidence type="ECO:0000313" key="5">
    <source>
        <dbReference type="Proteomes" id="UP001165120"/>
    </source>
</evidence>
<dbReference type="EMBL" id="BSXN01000506">
    <property type="protein sequence ID" value="GME68842.1"/>
    <property type="molecule type" value="Genomic_DNA"/>
</dbReference>
<feature type="domain" description="Tuberin N-terminal" evidence="3">
    <location>
        <begin position="64"/>
        <end position="604"/>
    </location>
</feature>
<feature type="compositionally biased region" description="Low complexity" evidence="1">
    <location>
        <begin position="214"/>
        <end position="236"/>
    </location>
</feature>
<comment type="caution">
    <text evidence="4">The sequence shown here is derived from an EMBL/GenBank/DDBJ whole genome shotgun (WGS) entry which is preliminary data.</text>
</comment>
<keyword evidence="5" id="KW-1185">Reference proteome</keyword>
<reference evidence="4" key="1">
    <citation type="submission" date="2023-04" db="EMBL/GenBank/DDBJ databases">
        <title>Candida boidinii NBRC 10035.</title>
        <authorList>
            <person name="Ichikawa N."/>
            <person name="Sato H."/>
            <person name="Tonouchi N."/>
        </authorList>
    </citation>
    <scope>NUCLEOTIDE SEQUENCE</scope>
    <source>
        <strain evidence="4">NBRC 10035</strain>
    </source>
</reference>
<dbReference type="AlphaFoldDB" id="A0A9W6SWW4"/>
<feature type="domain" description="Tuberin-type" evidence="2">
    <location>
        <begin position="825"/>
        <end position="1026"/>
    </location>
</feature>